<evidence type="ECO:0000313" key="2">
    <source>
        <dbReference type="Proteomes" id="UP000240971"/>
    </source>
</evidence>
<reference evidence="1 2" key="1">
    <citation type="submission" date="2018-03" db="EMBL/GenBank/DDBJ databases">
        <title>Genomic Encyclopedia of Archaeal and Bacterial Type Strains, Phase II (KMG-II): from individual species to whole genera.</title>
        <authorList>
            <person name="Goeker M."/>
        </authorList>
    </citation>
    <scope>NUCLEOTIDE SEQUENCE [LARGE SCALE GENOMIC DNA]</scope>
    <source>
        <strain evidence="1 2">DSM 24859</strain>
    </source>
</reference>
<proteinExistence type="predicted"/>
<accession>A0A2P8HH95</accession>
<protein>
    <submittedName>
        <fullName evidence="1">Uncharacterized protein</fullName>
    </submittedName>
</protein>
<dbReference type="RefSeq" id="WP_106529902.1">
    <property type="nucleotide sequence ID" value="NZ_PYAW01000004.1"/>
</dbReference>
<dbReference type="Proteomes" id="UP000240971">
    <property type="component" value="Unassembled WGS sequence"/>
</dbReference>
<dbReference type="OrthoDB" id="1488584at2"/>
<name>A0A2P8HH95_CHINA</name>
<dbReference type="AlphaFoldDB" id="A0A2P8HH95"/>
<sequence>MKKFLIATLLMLPICSVAQRIAYYDALYLKKLADINGGKFPIIDESRTVLKYYFGALHDEPLRLAIDSNIFLKPYFKRSGVSAGDKNLGSIPNLIGGSLGSVDITAIANGLATIMIKRAKQELTVAFFDRFVKYSEKNPEFNTLFPVTTKNLTQLITYKYPQMLPTLRDGFYEDLKQISLHIDDMIDLPKYRILLNDLPQIRMAIHTLRIANDLETGASNAADVIKQLASFRELDAVLPANSPLFNIKGAIKTAALFSESIRSDDNVWIGGDEFKKLLSNDTLFSIYLGLTRQLAKTQDISFVDKGGVITQLYKLIDSSSFFMNQQMLQELSSLGGKVNHSVADINLKKNNGHLSNEDYYNYINVSLDVIDYFFRITKPYRSDVLPDTYLQLARDGNSLYRDIYTTHYTQGANDVLNILSGIAALTGEAKSYKNAKDSINKFVEKVKPYALFMGNMVDAKGEEEVSAVLENVILPVGSSSIKKFTKNNLSVQSYLGAYMSSSNSGNAIKGTWSDKFGVTATIGISYTPGCLSWGNRGAVSIYGVILDISAIVDYKLKTDSVPTASGGNAPVIKKNYQVQLGQIFSPGVYLTYGFFAKLPLSIGFGGQYGPGLSKIKTDESVAVMTNPSWRWNLFLAVDLPFFTLLNTSKNK</sequence>
<organism evidence="1 2">
    <name type="scientific">Chitinophaga niastensis</name>
    <dbReference type="NCBI Taxonomy" id="536980"/>
    <lineage>
        <taxon>Bacteria</taxon>
        <taxon>Pseudomonadati</taxon>
        <taxon>Bacteroidota</taxon>
        <taxon>Chitinophagia</taxon>
        <taxon>Chitinophagales</taxon>
        <taxon>Chitinophagaceae</taxon>
        <taxon>Chitinophaga</taxon>
    </lineage>
</organism>
<dbReference type="EMBL" id="PYAW01000004">
    <property type="protein sequence ID" value="PSL45583.1"/>
    <property type="molecule type" value="Genomic_DNA"/>
</dbReference>
<evidence type="ECO:0000313" key="1">
    <source>
        <dbReference type="EMBL" id="PSL45583.1"/>
    </source>
</evidence>
<keyword evidence="2" id="KW-1185">Reference proteome</keyword>
<gene>
    <name evidence="1" type="ORF">CLV51_104289</name>
</gene>
<comment type="caution">
    <text evidence="1">The sequence shown here is derived from an EMBL/GenBank/DDBJ whole genome shotgun (WGS) entry which is preliminary data.</text>
</comment>